<name>A0A3D9YXX8_9HYPH</name>
<dbReference type="Pfam" id="PF02397">
    <property type="entry name" value="Bac_transf"/>
    <property type="match status" value="1"/>
</dbReference>
<comment type="subcellular location">
    <subcellularLocation>
        <location evidence="1">Membrane</location>
        <topology evidence="1">Multi-pass membrane protein</topology>
    </subcellularLocation>
</comment>
<evidence type="ECO:0000313" key="10">
    <source>
        <dbReference type="EMBL" id="REF87511.1"/>
    </source>
</evidence>
<keyword evidence="3 10" id="KW-0808">Transferase</keyword>
<evidence type="ECO:0000256" key="6">
    <source>
        <dbReference type="ARBA" id="ARBA00023136"/>
    </source>
</evidence>
<feature type="transmembrane region" description="Helical" evidence="8">
    <location>
        <begin position="106"/>
        <end position="126"/>
    </location>
</feature>
<dbReference type="Proteomes" id="UP000256900">
    <property type="component" value="Unassembled WGS sequence"/>
</dbReference>
<keyword evidence="6 8" id="KW-0472">Membrane</keyword>
<dbReference type="GO" id="GO:0089702">
    <property type="term" value="F:undecaprenyl-phosphate glucose phosphotransferase activity"/>
    <property type="evidence" value="ECO:0007669"/>
    <property type="project" value="TreeGrafter"/>
</dbReference>
<dbReference type="GO" id="GO:0000271">
    <property type="term" value="P:polysaccharide biosynthetic process"/>
    <property type="evidence" value="ECO:0007669"/>
    <property type="project" value="UniProtKB-KW"/>
</dbReference>
<protein>
    <submittedName>
        <fullName evidence="10">Putative colanic acid biosynthesis UDP-glucose lipid carrier transferase</fullName>
    </submittedName>
</protein>
<feature type="domain" description="Bacterial sugar transferase" evidence="9">
    <location>
        <begin position="292"/>
        <end position="472"/>
    </location>
</feature>
<comment type="similarity">
    <text evidence="2">Belongs to the bacterial sugar transferase family.</text>
</comment>
<dbReference type="RefSeq" id="WP_115835703.1">
    <property type="nucleotide sequence ID" value="NZ_CP025086.1"/>
</dbReference>
<dbReference type="GO" id="GO:0009242">
    <property type="term" value="P:colanic acid biosynthetic process"/>
    <property type="evidence" value="ECO:0007669"/>
    <property type="project" value="TreeGrafter"/>
</dbReference>
<keyword evidence="11" id="KW-1185">Reference proteome</keyword>
<feature type="transmembrane region" description="Helical" evidence="8">
    <location>
        <begin position="132"/>
        <end position="152"/>
    </location>
</feature>
<dbReference type="EMBL" id="QUMO01000002">
    <property type="protein sequence ID" value="REF87511.1"/>
    <property type="molecule type" value="Genomic_DNA"/>
</dbReference>
<reference evidence="10 11" key="1">
    <citation type="submission" date="2018-08" db="EMBL/GenBank/DDBJ databases">
        <title>Genomic Encyclopedia of Type Strains, Phase IV (KMG-IV): sequencing the most valuable type-strain genomes for metagenomic binning, comparative biology and taxonomic classification.</title>
        <authorList>
            <person name="Goeker M."/>
        </authorList>
    </citation>
    <scope>NUCLEOTIDE SEQUENCE [LARGE SCALE GENOMIC DNA]</scope>
    <source>
        <strain evidence="10 11">BW863</strain>
    </source>
</reference>
<evidence type="ECO:0000256" key="8">
    <source>
        <dbReference type="SAM" id="Phobius"/>
    </source>
</evidence>
<evidence type="ECO:0000259" key="9">
    <source>
        <dbReference type="Pfam" id="PF02397"/>
    </source>
</evidence>
<evidence type="ECO:0000313" key="11">
    <source>
        <dbReference type="Proteomes" id="UP000256900"/>
    </source>
</evidence>
<evidence type="ECO:0000256" key="3">
    <source>
        <dbReference type="ARBA" id="ARBA00022679"/>
    </source>
</evidence>
<comment type="caution">
    <text evidence="10">The sequence shown here is derived from an EMBL/GenBank/DDBJ whole genome shotgun (WGS) entry which is preliminary data.</text>
</comment>
<keyword evidence="5 8" id="KW-1133">Transmembrane helix</keyword>
<gene>
    <name evidence="10" type="ORF">DES32_1134</name>
</gene>
<evidence type="ECO:0000256" key="5">
    <source>
        <dbReference type="ARBA" id="ARBA00022989"/>
    </source>
</evidence>
<sequence>MFRGKPQSELRAATGATWANALPRKSTALLRGSFAFFAAAVDFGLITACAYLAHLSLHNAAVTLPAGTYTRLGLLTSIFFTCVSAIRDDYSVTKYLTFDRLIQRSIVPWSIAVLCTLVLLISRRPLADSEPLALFILFGGGFVAVNFARLLITIQTRARARRGEIAAHRIFLLGYESELEAFTKRYEPWVFGVHIVGAAVLRGPQSLEEDLALARASARMLAPDDVFILAPWSEKPTIDAAIEAFLHVPTSIHLGPESVLDRFTKARITKTGPVSSLNIVRDPLSLAERIAKRMFDIVCAGLGLILLSPLFLIVAIAIKLDSPGPVIFKQRRYGFNQQPFRIFKFRSMSTLEDSADLTLVKKGDARVTRVGEFIRRHNIDELPQLFNVLIGNMSLVGPRPHALVIDQIFERRIALYARRHNMKPGITGWAQINGFRGGMSEERMRARVEHDLYYIDHWSMWFDIEILWLTLTSKRGYTNAF</sequence>
<evidence type="ECO:0000256" key="7">
    <source>
        <dbReference type="ARBA" id="ARBA00023169"/>
    </source>
</evidence>
<evidence type="ECO:0000256" key="1">
    <source>
        <dbReference type="ARBA" id="ARBA00004141"/>
    </source>
</evidence>
<organism evidence="10 11">
    <name type="scientific">Methylovirgula ligni</name>
    <dbReference type="NCBI Taxonomy" id="569860"/>
    <lineage>
        <taxon>Bacteria</taxon>
        <taxon>Pseudomonadati</taxon>
        <taxon>Pseudomonadota</taxon>
        <taxon>Alphaproteobacteria</taxon>
        <taxon>Hyphomicrobiales</taxon>
        <taxon>Beijerinckiaceae</taxon>
        <taxon>Methylovirgula</taxon>
    </lineage>
</organism>
<dbReference type="InterPro" id="IPR017475">
    <property type="entry name" value="EPS_sugar_tfrase"/>
</dbReference>
<dbReference type="GO" id="GO:0016020">
    <property type="term" value="C:membrane"/>
    <property type="evidence" value="ECO:0007669"/>
    <property type="project" value="UniProtKB-SubCell"/>
</dbReference>
<dbReference type="PANTHER" id="PTHR30576">
    <property type="entry name" value="COLANIC BIOSYNTHESIS UDP-GLUCOSE LIPID CARRIER TRANSFERASE"/>
    <property type="match status" value="1"/>
</dbReference>
<keyword evidence="7" id="KW-0270">Exopolysaccharide synthesis</keyword>
<dbReference type="InterPro" id="IPR003362">
    <property type="entry name" value="Bact_transf"/>
</dbReference>
<feature type="transmembrane region" description="Helical" evidence="8">
    <location>
        <begin position="297"/>
        <end position="318"/>
    </location>
</feature>
<accession>A0A3D9YXX8</accession>
<dbReference type="OrthoDB" id="9808602at2"/>
<evidence type="ECO:0000256" key="4">
    <source>
        <dbReference type="ARBA" id="ARBA00022692"/>
    </source>
</evidence>
<dbReference type="AlphaFoldDB" id="A0A3D9YXX8"/>
<dbReference type="PANTHER" id="PTHR30576:SF21">
    <property type="entry name" value="UDP-GLUCOSE:UNDECAPRENYL-PHOSPHATE GLUCOSE-1-PHOSPHATE TRANSFERASE"/>
    <property type="match status" value="1"/>
</dbReference>
<feature type="transmembrane region" description="Helical" evidence="8">
    <location>
        <begin position="69"/>
        <end position="86"/>
    </location>
</feature>
<proteinExistence type="inferred from homology"/>
<keyword evidence="4 8" id="KW-0812">Transmembrane</keyword>
<dbReference type="NCBIfam" id="TIGR03025">
    <property type="entry name" value="EPS_sugtrans"/>
    <property type="match status" value="1"/>
</dbReference>
<feature type="transmembrane region" description="Helical" evidence="8">
    <location>
        <begin position="34"/>
        <end position="57"/>
    </location>
</feature>
<evidence type="ECO:0000256" key="2">
    <source>
        <dbReference type="ARBA" id="ARBA00006464"/>
    </source>
</evidence>